<dbReference type="OrthoDB" id="1896520at2759"/>
<dbReference type="InParanoid" id="A0A2G5DXV3"/>
<feature type="signal peptide" evidence="3">
    <location>
        <begin position="1"/>
        <end position="20"/>
    </location>
</feature>
<keyword evidence="5" id="KW-1185">Reference proteome</keyword>
<organism evidence="4 5">
    <name type="scientific">Aquilegia coerulea</name>
    <name type="common">Rocky mountain columbine</name>
    <dbReference type="NCBI Taxonomy" id="218851"/>
    <lineage>
        <taxon>Eukaryota</taxon>
        <taxon>Viridiplantae</taxon>
        <taxon>Streptophyta</taxon>
        <taxon>Embryophyta</taxon>
        <taxon>Tracheophyta</taxon>
        <taxon>Spermatophyta</taxon>
        <taxon>Magnoliopsida</taxon>
        <taxon>Ranunculales</taxon>
        <taxon>Ranunculaceae</taxon>
        <taxon>Thalictroideae</taxon>
        <taxon>Aquilegia</taxon>
    </lineage>
</organism>
<evidence type="ECO:0008006" key="6">
    <source>
        <dbReference type="Google" id="ProtNLM"/>
    </source>
</evidence>
<dbReference type="STRING" id="218851.A0A2G5DXV3"/>
<evidence type="ECO:0000313" key="4">
    <source>
        <dbReference type="EMBL" id="PIA48077.1"/>
    </source>
</evidence>
<dbReference type="EMBL" id="KZ305031">
    <property type="protein sequence ID" value="PIA48077.1"/>
    <property type="molecule type" value="Genomic_DNA"/>
</dbReference>
<feature type="chain" id="PRO_5013915530" description="Pollen-specific protein C13" evidence="3">
    <location>
        <begin position="21"/>
        <end position="159"/>
    </location>
</feature>
<keyword evidence="2" id="KW-1015">Disulfide bond</keyword>
<gene>
    <name evidence="4" type="ORF">AQUCO_01400577v1</name>
</gene>
<proteinExistence type="inferred from homology"/>
<evidence type="ECO:0000256" key="3">
    <source>
        <dbReference type="SAM" id="SignalP"/>
    </source>
</evidence>
<evidence type="ECO:0000256" key="1">
    <source>
        <dbReference type="ARBA" id="ARBA00010049"/>
    </source>
</evidence>
<protein>
    <recommendedName>
        <fullName evidence="6">Pollen-specific protein C13</fullName>
    </recommendedName>
</protein>
<sequence length="159" mass="17453">MARLLILLALCVLVPAYVSAVRPLKCPLVVHGKVFCDTCRLGFETPATTYITGAKVRVVCKTRDSLQPVFSCDAFTDSTGSYSVTVAYDHEDQICESVLISSPQKNCAAIMPGRERANVILTNNNGIISYNRFANNLGFVRDEPLAACTNIKKLYEEEV</sequence>
<dbReference type="Proteomes" id="UP000230069">
    <property type="component" value="Unassembled WGS sequence"/>
</dbReference>
<evidence type="ECO:0000313" key="5">
    <source>
        <dbReference type="Proteomes" id="UP000230069"/>
    </source>
</evidence>
<dbReference type="FunCoup" id="A0A2G5DXV3">
    <property type="interactions" value="391"/>
</dbReference>
<name>A0A2G5DXV3_AQUCA</name>
<dbReference type="InterPro" id="IPR006041">
    <property type="entry name" value="Pollen_Ole_e1_allergen"/>
</dbReference>
<comment type="similarity">
    <text evidence="1">Belongs to the Ole e I family.</text>
</comment>
<reference evidence="4 5" key="1">
    <citation type="submission" date="2017-09" db="EMBL/GenBank/DDBJ databases">
        <title>WGS assembly of Aquilegia coerulea Goldsmith.</title>
        <authorList>
            <person name="Hodges S."/>
            <person name="Kramer E."/>
            <person name="Nordborg M."/>
            <person name="Tomkins J."/>
            <person name="Borevitz J."/>
            <person name="Derieg N."/>
            <person name="Yan J."/>
            <person name="Mihaltcheva S."/>
            <person name="Hayes R.D."/>
            <person name="Rokhsar D."/>
        </authorList>
    </citation>
    <scope>NUCLEOTIDE SEQUENCE [LARGE SCALE GENOMIC DNA]</scope>
    <source>
        <strain evidence="5">cv. Goldsmith</strain>
    </source>
</reference>
<accession>A0A2G5DXV3</accession>
<keyword evidence="3" id="KW-0732">Signal</keyword>
<dbReference type="PANTHER" id="PTHR31614:SF5">
    <property type="entry name" value="ALLERGEN-LIKE PROTEIN BRSN20"/>
    <property type="match status" value="1"/>
</dbReference>
<dbReference type="AlphaFoldDB" id="A0A2G5DXV3"/>
<dbReference type="Pfam" id="PF01190">
    <property type="entry name" value="Pollen_Ole_e_1"/>
    <property type="match status" value="1"/>
</dbReference>
<dbReference type="PANTHER" id="PTHR31614">
    <property type="entry name" value="PROTEIN DOWNSTREAM OF FLC-RELATED"/>
    <property type="match status" value="1"/>
</dbReference>
<evidence type="ECO:0000256" key="2">
    <source>
        <dbReference type="ARBA" id="ARBA00023157"/>
    </source>
</evidence>